<organism evidence="2 3">
    <name type="scientific">Cordylochernes scorpioides</name>
    <dbReference type="NCBI Taxonomy" id="51811"/>
    <lineage>
        <taxon>Eukaryota</taxon>
        <taxon>Metazoa</taxon>
        <taxon>Ecdysozoa</taxon>
        <taxon>Arthropoda</taxon>
        <taxon>Chelicerata</taxon>
        <taxon>Arachnida</taxon>
        <taxon>Pseudoscorpiones</taxon>
        <taxon>Cheliferoidea</taxon>
        <taxon>Chernetidae</taxon>
        <taxon>Cordylochernes</taxon>
    </lineage>
</organism>
<feature type="domain" description="DNA helicase Pif1-like 2B" evidence="1">
    <location>
        <begin position="264"/>
        <end position="299"/>
    </location>
</feature>
<dbReference type="InterPro" id="IPR027417">
    <property type="entry name" value="P-loop_NTPase"/>
</dbReference>
<gene>
    <name evidence="2" type="ORF">LAZ67_13000380</name>
</gene>
<proteinExistence type="predicted"/>
<feature type="non-terminal residue" evidence="2">
    <location>
        <position position="1"/>
    </location>
</feature>
<evidence type="ECO:0000259" key="1">
    <source>
        <dbReference type="Pfam" id="PF21530"/>
    </source>
</evidence>
<name>A0ABY6L2V1_9ARAC</name>
<evidence type="ECO:0000313" key="3">
    <source>
        <dbReference type="Proteomes" id="UP001235939"/>
    </source>
</evidence>
<keyword evidence="3" id="KW-1185">Reference proteome</keyword>
<dbReference type="EMBL" id="CP092875">
    <property type="protein sequence ID" value="UYV75483.1"/>
    <property type="molecule type" value="Genomic_DNA"/>
</dbReference>
<reference evidence="2 3" key="1">
    <citation type="submission" date="2022-01" db="EMBL/GenBank/DDBJ databases">
        <title>A chromosomal length assembly of Cordylochernes scorpioides.</title>
        <authorList>
            <person name="Zeh D."/>
            <person name="Zeh J."/>
        </authorList>
    </citation>
    <scope>NUCLEOTIDE SEQUENCE [LARGE SCALE GENOMIC DNA]</scope>
    <source>
        <strain evidence="2">IN4F17</strain>
        <tissue evidence="2">Whole Body</tissue>
    </source>
</reference>
<sequence length="382" mass="42780">MEGADRSDYVSLGESCLESGGRMSAIAGSSCQNWAGIICRLDGWCTDGGLHSATGLLAGLLLPTKESKQLLDIGLRGGVHHLQPGASTNLFSYLQATISDPSYHVGHSRTGLETSLLTHQEFPVLGPSEHLLTRMIETYSQRNASTKFKMAEAISNFLLYDKEMPFLKFMHLIPVQYHTFTIFSHCIVSKISLSPSDTNLRFILERRQLTLTLAFAMTINKAQGQTFARKDLLLQEPVFTHGYFYVAFYQVQILDSIRVNLTPTGMPPHHLNCRLVLLLFLRNLNPRQGLCNDTRMVIQRMCSHVFEEQILTETKVVHAVLVPKISGKNGEVSNNYNSVFLLIPSTRGHDNHESDIEEDHLGEHFSGSDTGIYSDIEILWNK</sequence>
<dbReference type="SUPFAM" id="SSF52540">
    <property type="entry name" value="P-loop containing nucleoside triphosphate hydrolases"/>
    <property type="match status" value="1"/>
</dbReference>
<dbReference type="InterPro" id="IPR049163">
    <property type="entry name" value="Pif1-like_2B_dom"/>
</dbReference>
<evidence type="ECO:0000313" key="2">
    <source>
        <dbReference type="EMBL" id="UYV75483.1"/>
    </source>
</evidence>
<dbReference type="Proteomes" id="UP001235939">
    <property type="component" value="Chromosome 13"/>
</dbReference>
<dbReference type="PANTHER" id="PTHR23274:SF48">
    <property type="entry name" value="ATP-DEPENDENT DNA HELICASE"/>
    <property type="match status" value="1"/>
</dbReference>
<dbReference type="Pfam" id="PF21530">
    <property type="entry name" value="Pif1_2B_dom"/>
    <property type="match status" value="1"/>
</dbReference>
<dbReference type="PANTHER" id="PTHR23274">
    <property type="entry name" value="DNA HELICASE-RELATED"/>
    <property type="match status" value="1"/>
</dbReference>
<protein>
    <recommendedName>
        <fullName evidence="1">DNA helicase Pif1-like 2B domain-containing protein</fullName>
    </recommendedName>
</protein>
<accession>A0ABY6L2V1</accession>